<dbReference type="InterPro" id="IPR050708">
    <property type="entry name" value="T6SS_VgrG/RHS"/>
</dbReference>
<sequence>MGKTYIDGKEVVSQAAAGKVFKPDDFVFLRKKDIPGVAPYRNDSGSIDNPAGSTFHSGTDVATAESALMNGWHAPQVSKGGVITLVRDGPATFTGNWGKQVWIEDHKTVRHETDVGTTSIWSSFGAVKTAMSNTWDIAKELDGDLASEIAGEFGDEVLASLKDLFTWETLGGLVVDGGMALATAALTAAAPVTAGGSGAGALMTGAATGVRVGQRVEAGAQTAAALKEELGGLIADLTRPDLSREEKRDMAKRAAGILARSTVGVGISIITKKSRPAKKRENDKTDVKTSKKGESNPTKCACATENPVVLATGEKTLTQTDFSFGGPIPMGWLRHYRSGDARTDGWFGQGWSHPLATELWLQADQLLYHDGQGRAVRLPGLEEGEEHFEAYERFTVRRTAPDAWQLVHTDGRIHHFARQAAGQWRLPLVALSDRNGNRIQLHFDQSAFGPGFRPFATPPRPGRIADSAGRWFRLDWSPRGQLESVHALHSGGEETLLAHYHYAPDAQDPRGELAPPNLVAHTNAAGRVRRFEWNRHLLVGYTLADGARHHNEYDTLSPQGRVTVSRNLDSGAAHQFTYERHRTWMHDALGRTMGFAFDERRDIVAVRDALGHVSRTPFDANGHPEAAVDALGRETRTVFDRRGNLTLHLDAAGHATRIEYGTEGGARDRPVRVTDALGHTWTHEYDARGNRIRSTDPLGRSTATQYDARGLPVALTDAAGRIRRLQWDASAQLIAYTDCSGRTSRYAYDALGHLAESADALGHTTRYRHDAQGRLREVIEPTGATHRYEWDGEGQLLAYTDPLGGTTRYRYHGSGQPSERTDARGGVLRYHYDLGERLVALTNENGAHTRFTYDAADHLTDEIGFDGRHQRYVYNAAGELTHVIEAGGSDAGPGKVTHLERDALGRLVGKRAHGDASAEDSRATYTYDPLGRLTAATNPAAAIAWRYDPVGQILQEVQTLQPLPGQKGQPEERALSHEYDELGHRIRTTLPDGRALDWLHYGSGHLHQIGLTEAGPGTRTVITDIERDALHRETQRSQGALHSRYDYDPAGRLVRHRAAVGASSTSSSATTVRLERAYAYDALGQLVARADTLRGSQEFRYDPVGRILAALPGQGSHAPRELFAFDPAGNLLDATEAQMQRAQQPQAHGSSSSGLGVVGDNRLRFYQDLHFEYDVHGNVVRRTRGNRRAGHHETTELRWNADHQLVEAASHRNGVTQATHYAYDALGRRVAKADAFGTTRYLWDGDLMVHSQRGGKASLFIYEPGSFVPLATVQGTQQPGDSRIYWYQCDQIGAPLELTDAQGYIAWAADYKVWGEATLRAVPRTATGTDGVSGERRRGHGPVMDVHEGGGEKARPTPPAIIEQPFRFQGQQFDEETGLHYNRFRYYEPSVGRFVSQDPIGLLGGVNSFTYAPSPNNWMDPFGLSCCPCPTGTATIHHYEGTADNPFGHYSIEVTANGTSLHTHQGVFQDGKQTAILSNRGNSGTTQATVAIPDAKAAQDYQRKMMGQYTGPYDRKDNSCVTHVAEVLKAGGVDMPREPKNRFRKILDMIKGKK</sequence>
<dbReference type="NCBIfam" id="TIGR03696">
    <property type="entry name" value="Rhs_assc_core"/>
    <property type="match status" value="1"/>
</dbReference>
<name>A0ABY9ATA9_PARCI</name>
<dbReference type="InterPro" id="IPR031325">
    <property type="entry name" value="RHS_repeat"/>
</dbReference>
<feature type="compositionally biased region" description="Basic and acidic residues" evidence="1">
    <location>
        <begin position="1345"/>
        <end position="1355"/>
    </location>
</feature>
<reference evidence="4 5" key="1">
    <citation type="submission" date="2023-06" db="EMBL/GenBank/DDBJ databases">
        <authorList>
            <person name="Ham H."/>
            <person name="Park D.S."/>
        </authorList>
    </citation>
    <scope>NUCLEOTIDE SEQUENCE [LARGE SCALE GENOMIC DNA]</scope>
    <source>
        <strain evidence="4 5">KACC 17005</strain>
    </source>
</reference>
<feature type="domain" description="RHS protein conserved region" evidence="2">
    <location>
        <begin position="1284"/>
        <end position="1318"/>
    </location>
</feature>
<dbReference type="RefSeq" id="WP_011796825.1">
    <property type="nucleotide sequence ID" value="NZ_CP023687.1"/>
</dbReference>
<feature type="region of interest" description="Disordered" evidence="1">
    <location>
        <begin position="272"/>
        <end position="299"/>
    </location>
</feature>
<evidence type="ECO:0000259" key="2">
    <source>
        <dbReference type="Pfam" id="PF03527"/>
    </source>
</evidence>
<dbReference type="InterPro" id="IPR045351">
    <property type="entry name" value="DUF6531"/>
</dbReference>
<evidence type="ECO:0000256" key="1">
    <source>
        <dbReference type="SAM" id="MobiDB-lite"/>
    </source>
</evidence>
<feature type="domain" description="DUF6531" evidence="3">
    <location>
        <begin position="306"/>
        <end position="377"/>
    </location>
</feature>
<dbReference type="Proteomes" id="UP001242732">
    <property type="component" value="Chromosome"/>
</dbReference>
<dbReference type="InterPro" id="IPR006530">
    <property type="entry name" value="YD"/>
</dbReference>
<evidence type="ECO:0000313" key="5">
    <source>
        <dbReference type="Proteomes" id="UP001242732"/>
    </source>
</evidence>
<dbReference type="Pfam" id="PF05593">
    <property type="entry name" value="RHS_repeat"/>
    <property type="match status" value="6"/>
</dbReference>
<dbReference type="Pfam" id="PF03527">
    <property type="entry name" value="RHS"/>
    <property type="match status" value="1"/>
</dbReference>
<dbReference type="Gene3D" id="2.180.10.10">
    <property type="entry name" value="RHS repeat-associated core"/>
    <property type="match status" value="2"/>
</dbReference>
<evidence type="ECO:0000259" key="3">
    <source>
        <dbReference type="Pfam" id="PF20148"/>
    </source>
</evidence>
<dbReference type="EMBL" id="CP127363">
    <property type="protein sequence ID" value="WIY50002.1"/>
    <property type="molecule type" value="Genomic_DNA"/>
</dbReference>
<evidence type="ECO:0000313" key="4">
    <source>
        <dbReference type="EMBL" id="WIY50002.1"/>
    </source>
</evidence>
<feature type="region of interest" description="Disordered" evidence="1">
    <location>
        <begin position="1326"/>
        <end position="1358"/>
    </location>
</feature>
<dbReference type="NCBIfam" id="TIGR01643">
    <property type="entry name" value="YD_repeat_2x"/>
    <property type="match status" value="6"/>
</dbReference>
<dbReference type="SUPFAM" id="SSF82171">
    <property type="entry name" value="DPP6 N-terminal domain-like"/>
    <property type="match status" value="1"/>
</dbReference>
<dbReference type="InterPro" id="IPR022385">
    <property type="entry name" value="Rhs_assc_core"/>
</dbReference>
<organism evidence="4 5">
    <name type="scientific">Paracidovorax citrulli</name>
    <name type="common">Acidovorax citrulli</name>
    <dbReference type="NCBI Taxonomy" id="80869"/>
    <lineage>
        <taxon>Bacteria</taxon>
        <taxon>Pseudomonadati</taxon>
        <taxon>Pseudomonadota</taxon>
        <taxon>Betaproteobacteria</taxon>
        <taxon>Burkholderiales</taxon>
        <taxon>Comamonadaceae</taxon>
        <taxon>Paracidovorax</taxon>
    </lineage>
</organism>
<dbReference type="PANTHER" id="PTHR32305:SF15">
    <property type="entry name" value="PROTEIN RHSA-RELATED"/>
    <property type="match status" value="1"/>
</dbReference>
<feature type="compositionally biased region" description="Basic and acidic residues" evidence="1">
    <location>
        <begin position="279"/>
        <end position="294"/>
    </location>
</feature>
<proteinExistence type="predicted"/>
<dbReference type="PANTHER" id="PTHR32305">
    <property type="match status" value="1"/>
</dbReference>
<keyword evidence="5" id="KW-1185">Reference proteome</keyword>
<gene>
    <name evidence="4" type="ORF">QRO08_05355</name>
</gene>
<dbReference type="Pfam" id="PF20148">
    <property type="entry name" value="DUF6531"/>
    <property type="match status" value="1"/>
</dbReference>
<protein>
    <submittedName>
        <fullName evidence="4">DUF6531 domain-containing protein</fullName>
    </submittedName>
</protein>
<accession>A0ABY9ATA9</accession>
<dbReference type="InterPro" id="IPR001826">
    <property type="entry name" value="RHS"/>
</dbReference>